<gene>
    <name evidence="1" type="ORF">NTEN_LOCUS15703</name>
</gene>
<dbReference type="EMBL" id="CADCXU010023097">
    <property type="protein sequence ID" value="CAB0010677.1"/>
    <property type="molecule type" value="Genomic_DNA"/>
</dbReference>
<protein>
    <submittedName>
        <fullName evidence="1">Uncharacterized protein</fullName>
    </submittedName>
</protein>
<evidence type="ECO:0000313" key="2">
    <source>
        <dbReference type="Proteomes" id="UP000479000"/>
    </source>
</evidence>
<evidence type="ECO:0000313" key="1">
    <source>
        <dbReference type="EMBL" id="CAB0010677.1"/>
    </source>
</evidence>
<accession>A0A6H5H206</accession>
<feature type="non-terminal residue" evidence="1">
    <location>
        <position position="104"/>
    </location>
</feature>
<name>A0A6H5H206_9HEMI</name>
<proteinExistence type="predicted"/>
<keyword evidence="2" id="KW-1185">Reference proteome</keyword>
<dbReference type="Proteomes" id="UP000479000">
    <property type="component" value="Unassembled WGS sequence"/>
</dbReference>
<sequence length="104" mass="12347">MSLRFGFIVFDYEFEFLFHCEFEEFTFSSRFNSVYQLLENLPITRSRQNLSNLAFGGLQHNYKIRDLAKPFEFEILSSLSEYFDPSPCLVLYYLLHHTVEPSPA</sequence>
<dbReference type="AlphaFoldDB" id="A0A6H5H206"/>
<reference evidence="1 2" key="1">
    <citation type="submission" date="2020-02" db="EMBL/GenBank/DDBJ databases">
        <authorList>
            <person name="Ferguson B K."/>
        </authorList>
    </citation>
    <scope>NUCLEOTIDE SEQUENCE [LARGE SCALE GENOMIC DNA]</scope>
</reference>
<organism evidence="1 2">
    <name type="scientific">Nesidiocoris tenuis</name>
    <dbReference type="NCBI Taxonomy" id="355587"/>
    <lineage>
        <taxon>Eukaryota</taxon>
        <taxon>Metazoa</taxon>
        <taxon>Ecdysozoa</taxon>
        <taxon>Arthropoda</taxon>
        <taxon>Hexapoda</taxon>
        <taxon>Insecta</taxon>
        <taxon>Pterygota</taxon>
        <taxon>Neoptera</taxon>
        <taxon>Paraneoptera</taxon>
        <taxon>Hemiptera</taxon>
        <taxon>Heteroptera</taxon>
        <taxon>Panheteroptera</taxon>
        <taxon>Cimicomorpha</taxon>
        <taxon>Miridae</taxon>
        <taxon>Dicyphina</taxon>
        <taxon>Nesidiocoris</taxon>
    </lineage>
</organism>